<gene>
    <name evidence="1" type="ORF">K0625_04920</name>
</gene>
<organism evidence="1 2">
    <name type="scientific">Shewanella nanhaiensis</name>
    <dbReference type="NCBI Taxonomy" id="2864872"/>
    <lineage>
        <taxon>Bacteria</taxon>
        <taxon>Pseudomonadati</taxon>
        <taxon>Pseudomonadota</taxon>
        <taxon>Gammaproteobacteria</taxon>
        <taxon>Alteromonadales</taxon>
        <taxon>Shewanellaceae</taxon>
        <taxon>Shewanella</taxon>
    </lineage>
</organism>
<dbReference type="Proteomes" id="UP001195963">
    <property type="component" value="Unassembled WGS sequence"/>
</dbReference>
<proteinExistence type="predicted"/>
<dbReference type="RefSeq" id="WP_220108655.1">
    <property type="nucleotide sequence ID" value="NZ_JAHZST010000003.1"/>
</dbReference>
<evidence type="ECO:0000313" key="1">
    <source>
        <dbReference type="EMBL" id="MBW8182997.1"/>
    </source>
</evidence>
<protein>
    <submittedName>
        <fullName evidence="1">Uncharacterized protein</fullName>
    </submittedName>
</protein>
<name>A0ABS7E1V8_9GAMM</name>
<keyword evidence="2" id="KW-1185">Reference proteome</keyword>
<accession>A0ABS7E1V8</accession>
<dbReference type="EMBL" id="JAHZST010000003">
    <property type="protein sequence ID" value="MBW8182997.1"/>
    <property type="molecule type" value="Genomic_DNA"/>
</dbReference>
<sequence length="201" mass="23414">MKTFIILMLFSSFAFSNETEQKVLSDWLTHEYGETPVKFETIHEIKTKWPFSEHMEKLYFHKYTMTDGTSNIGITGPVTFSLASVNQNQYTNEELTWLYTGWFIDLGLKSKGNHDEALERKTCSHLTSLIPKDDFKIEGCIGLFYKEFKHSAIKVTYEKSNGYAVIFAYNQTFGDTADIKLDFTNLAPVFYYYLGREYLKK</sequence>
<reference evidence="1 2" key="1">
    <citation type="submission" date="2021-07" db="EMBL/GenBank/DDBJ databases">
        <title>Shewanella sp. nov, isolated from SCS.</title>
        <authorList>
            <person name="Cao W.R."/>
        </authorList>
    </citation>
    <scope>NUCLEOTIDE SEQUENCE [LARGE SCALE GENOMIC DNA]</scope>
    <source>
        <strain evidence="1 2">NR704-98</strain>
    </source>
</reference>
<evidence type="ECO:0000313" key="2">
    <source>
        <dbReference type="Proteomes" id="UP001195963"/>
    </source>
</evidence>
<comment type="caution">
    <text evidence="1">The sequence shown here is derived from an EMBL/GenBank/DDBJ whole genome shotgun (WGS) entry which is preliminary data.</text>
</comment>